<keyword evidence="1" id="KW-0805">Transcription regulation</keyword>
<dbReference type="InterPro" id="IPR002818">
    <property type="entry name" value="DJ-1/PfpI"/>
</dbReference>
<organism evidence="4 5">
    <name type="scientific">Aminobacter carboxidus</name>
    <dbReference type="NCBI Taxonomy" id="376165"/>
    <lineage>
        <taxon>Bacteria</taxon>
        <taxon>Pseudomonadati</taxon>
        <taxon>Pseudomonadota</taxon>
        <taxon>Alphaproteobacteria</taxon>
        <taxon>Hyphomicrobiales</taxon>
        <taxon>Phyllobacteriaceae</taxon>
        <taxon>Aminobacter</taxon>
    </lineage>
</organism>
<keyword evidence="2" id="KW-0804">Transcription</keyword>
<evidence type="ECO:0000259" key="3">
    <source>
        <dbReference type="PROSITE" id="PS01124"/>
    </source>
</evidence>
<dbReference type="SUPFAM" id="SSF52317">
    <property type="entry name" value="Class I glutamine amidotransferase-like"/>
    <property type="match status" value="1"/>
</dbReference>
<evidence type="ECO:0000313" key="5">
    <source>
        <dbReference type="Proteomes" id="UP000598227"/>
    </source>
</evidence>
<dbReference type="EMBL" id="JACZEP010000015">
    <property type="protein sequence ID" value="MBE1207932.1"/>
    <property type="molecule type" value="Genomic_DNA"/>
</dbReference>
<dbReference type="RefSeq" id="WP_192568656.1">
    <property type="nucleotide sequence ID" value="NZ_JACZEP010000015.1"/>
</dbReference>
<dbReference type="PROSITE" id="PS01124">
    <property type="entry name" value="HTH_ARAC_FAMILY_2"/>
    <property type="match status" value="1"/>
</dbReference>
<evidence type="ECO:0000256" key="2">
    <source>
        <dbReference type="ARBA" id="ARBA00023163"/>
    </source>
</evidence>
<dbReference type="InterPro" id="IPR029062">
    <property type="entry name" value="Class_I_gatase-like"/>
</dbReference>
<feature type="domain" description="HTH araC/xylS-type" evidence="3">
    <location>
        <begin position="229"/>
        <end position="327"/>
    </location>
</feature>
<dbReference type="PANTHER" id="PTHR43130:SF3">
    <property type="entry name" value="HTH-TYPE TRANSCRIPTIONAL REGULATOR RV1931C"/>
    <property type="match status" value="1"/>
</dbReference>
<dbReference type="Proteomes" id="UP000598227">
    <property type="component" value="Unassembled WGS sequence"/>
</dbReference>
<dbReference type="PANTHER" id="PTHR43130">
    <property type="entry name" value="ARAC-FAMILY TRANSCRIPTIONAL REGULATOR"/>
    <property type="match status" value="1"/>
</dbReference>
<reference evidence="4 5" key="1">
    <citation type="submission" date="2020-09" db="EMBL/GenBank/DDBJ databases">
        <title>Draft Genome Sequence of Aminobacter carboxidus type strain DSM 1086, a soil Gram-negative carboxydobacterium.</title>
        <authorList>
            <person name="Turrini P."/>
            <person name="Tescari M."/>
            <person name="Artuso I."/>
            <person name="Lugli G.A."/>
            <person name="Frangipani E."/>
            <person name="Ventura M."/>
            <person name="Visca P."/>
        </authorList>
    </citation>
    <scope>NUCLEOTIDE SEQUENCE [LARGE SCALE GENOMIC DNA]</scope>
    <source>
        <strain evidence="4 5">DSM 1086</strain>
    </source>
</reference>
<evidence type="ECO:0000256" key="1">
    <source>
        <dbReference type="ARBA" id="ARBA00023015"/>
    </source>
</evidence>
<dbReference type="InterPro" id="IPR018060">
    <property type="entry name" value="HTH_AraC"/>
</dbReference>
<keyword evidence="5" id="KW-1185">Reference proteome</keyword>
<dbReference type="InterPro" id="IPR052158">
    <property type="entry name" value="INH-QAR"/>
</dbReference>
<dbReference type="SUPFAM" id="SSF46689">
    <property type="entry name" value="Homeodomain-like"/>
    <property type="match status" value="2"/>
</dbReference>
<name>A0ABR9GW66_9HYPH</name>
<protein>
    <submittedName>
        <fullName evidence="4">Helix-turn-helix domain-containing protein</fullName>
    </submittedName>
</protein>
<dbReference type="Gene3D" id="3.40.50.880">
    <property type="match status" value="1"/>
</dbReference>
<dbReference type="InterPro" id="IPR009057">
    <property type="entry name" value="Homeodomain-like_sf"/>
</dbReference>
<accession>A0ABR9GW66</accession>
<dbReference type="Pfam" id="PF12833">
    <property type="entry name" value="HTH_18"/>
    <property type="match status" value="1"/>
</dbReference>
<dbReference type="CDD" id="cd03137">
    <property type="entry name" value="GATase1_AraC_1"/>
    <property type="match status" value="1"/>
</dbReference>
<gene>
    <name evidence="4" type="ORF">IHE39_26940</name>
</gene>
<proteinExistence type="predicted"/>
<dbReference type="Gene3D" id="1.10.10.60">
    <property type="entry name" value="Homeodomain-like"/>
    <property type="match status" value="1"/>
</dbReference>
<dbReference type="Pfam" id="PF01965">
    <property type="entry name" value="DJ-1_PfpI"/>
    <property type="match status" value="1"/>
</dbReference>
<evidence type="ECO:0000313" key="4">
    <source>
        <dbReference type="EMBL" id="MBE1207932.1"/>
    </source>
</evidence>
<comment type="caution">
    <text evidence="4">The sequence shown here is derived from an EMBL/GenBank/DDBJ whole genome shotgun (WGS) entry which is preliminary data.</text>
</comment>
<sequence>MTVPRRVPTYVVLPARTLLLDVAGPMEALRYANRLQPDVQFDVTYVGALPEVTTSIGLRVTGISPLPETIEPGAMVVLAGDTDEPMDAGQPFEAADEGSDELVQWLRRSLKPGILLVSICSGALLAGRAGLLDGVKCTTHFTDCERLARIAPLAKVLENRLYVEDGERYTSAGITAGIDLMLHIIGRLTNQAVSAAVAKSLVVYFRRLGTDPQLSPWLEGRNHIHAAIHRVQDAITADPARDWSLTALADIAITSPRHLSRLFNDQTGMSIPSYLNRLRVALAQQLLNETRLDMERVAERVGYSSSRQLRRAWGRFNATPPSALRREVAYPPHLRKS</sequence>
<dbReference type="SMART" id="SM00342">
    <property type="entry name" value="HTH_ARAC"/>
    <property type="match status" value="1"/>
</dbReference>